<evidence type="ECO:0000313" key="2">
    <source>
        <dbReference type="EMBL" id="KAF8706382.1"/>
    </source>
</evidence>
<feature type="domain" description="AB hydrolase-1" evidence="1">
    <location>
        <begin position="12"/>
        <end position="75"/>
    </location>
</feature>
<dbReference type="PANTHER" id="PTHR10992">
    <property type="entry name" value="METHYLESTERASE FAMILY MEMBER"/>
    <property type="match status" value="1"/>
</dbReference>
<dbReference type="GO" id="GO:0009696">
    <property type="term" value="P:salicylic acid metabolic process"/>
    <property type="evidence" value="ECO:0007669"/>
    <property type="project" value="TreeGrafter"/>
</dbReference>
<dbReference type="Gene3D" id="3.40.50.1820">
    <property type="entry name" value="alpha/beta hydrolase"/>
    <property type="match status" value="3"/>
</dbReference>
<dbReference type="Pfam" id="PF12697">
    <property type="entry name" value="Abhydrolase_6"/>
    <property type="match status" value="1"/>
</dbReference>
<dbReference type="GO" id="GO:0080031">
    <property type="term" value="F:methyl salicylate esterase activity"/>
    <property type="evidence" value="ECO:0007669"/>
    <property type="project" value="TreeGrafter"/>
</dbReference>
<dbReference type="OrthoDB" id="1263307at2759"/>
<dbReference type="SUPFAM" id="SSF53474">
    <property type="entry name" value="alpha/beta-Hydrolases"/>
    <property type="match status" value="2"/>
</dbReference>
<keyword evidence="3" id="KW-1185">Reference proteome</keyword>
<accession>A0A835BS26</accession>
<dbReference type="EMBL" id="JACEFO010001767">
    <property type="protein sequence ID" value="KAF8706382.1"/>
    <property type="molecule type" value="Genomic_DNA"/>
</dbReference>
<dbReference type="InterPro" id="IPR000073">
    <property type="entry name" value="AB_hydrolase_1"/>
</dbReference>
<dbReference type="GO" id="GO:0009694">
    <property type="term" value="P:jasmonic acid metabolic process"/>
    <property type="evidence" value="ECO:0007669"/>
    <property type="project" value="TreeGrafter"/>
</dbReference>
<dbReference type="InterPro" id="IPR029058">
    <property type="entry name" value="AB_hydrolase_fold"/>
</dbReference>
<dbReference type="Proteomes" id="UP000636709">
    <property type="component" value="Unassembled WGS sequence"/>
</dbReference>
<protein>
    <recommendedName>
        <fullName evidence="1">AB hydrolase-1 domain-containing protein</fullName>
    </recommendedName>
</protein>
<dbReference type="GO" id="GO:0080032">
    <property type="term" value="F:methyl jasmonate esterase activity"/>
    <property type="evidence" value="ECO:0007669"/>
    <property type="project" value="TreeGrafter"/>
</dbReference>
<dbReference type="AlphaFoldDB" id="A0A835BS26"/>
<reference evidence="2" key="1">
    <citation type="submission" date="2020-07" db="EMBL/GenBank/DDBJ databases">
        <title>Genome sequence and genetic diversity analysis of an under-domesticated orphan crop, white fonio (Digitaria exilis).</title>
        <authorList>
            <person name="Bennetzen J.L."/>
            <person name="Chen S."/>
            <person name="Ma X."/>
            <person name="Wang X."/>
            <person name="Yssel A.E.J."/>
            <person name="Chaluvadi S.R."/>
            <person name="Johnson M."/>
            <person name="Gangashetty P."/>
            <person name="Hamidou F."/>
            <person name="Sanogo M.D."/>
            <person name="Zwaenepoel A."/>
            <person name="Wallace J."/>
            <person name="Van De Peer Y."/>
            <person name="Van Deynze A."/>
        </authorList>
    </citation>
    <scope>NUCLEOTIDE SEQUENCE</scope>
    <source>
        <tissue evidence="2">Leaves</tissue>
    </source>
</reference>
<evidence type="ECO:0000259" key="1">
    <source>
        <dbReference type="Pfam" id="PF12697"/>
    </source>
</evidence>
<dbReference type="PANTHER" id="PTHR10992:SF780">
    <property type="entry name" value="HYDROLASE, ALPHA_BETA FOLD FAMILY PROTEIN, EXPRESSED"/>
    <property type="match status" value="1"/>
</dbReference>
<evidence type="ECO:0000313" key="3">
    <source>
        <dbReference type="Proteomes" id="UP000636709"/>
    </source>
</evidence>
<comment type="caution">
    <text evidence="2">The sequence shown here is derived from an EMBL/GenBank/DDBJ whole genome shotgun (WGS) entry which is preliminary data.</text>
</comment>
<dbReference type="GO" id="GO:0080030">
    <property type="term" value="F:methyl indole-3-acetate esterase activity"/>
    <property type="evidence" value="ECO:0007669"/>
    <property type="project" value="TreeGrafter"/>
</dbReference>
<gene>
    <name evidence="2" type="ORF">HU200_030646</name>
</gene>
<dbReference type="InterPro" id="IPR045889">
    <property type="entry name" value="MES/HNL"/>
</dbReference>
<sequence length="308" mass="33985">MQADGEVYKEHFVLLHGAGHGAWCWFKLASLLQASGHRVSCVDLAGAAGSLVDPNSVSSFDQYDAPLVDFMAALPDGGYKGVPDLSEFGDVYDLTFGLGEARLMGMAKEHFVLVHGEGHGAWCWFKLRWLLEGSGYRVTCIDLSGGGVDPTDPNTVRSFKQYDKPLIDLVSTLPEGEKGLPALAENEIELTHGAAPDDPPTTIALRPEFQRDRQSQQSPEEESVLASMLMRPWPAAAISTASFEGDDERLNRIKRIFIKTERDHMLDPEQQDSMIKKWPPSEVLAIDTDHSPFFSAPEQLFNLIVKSL</sequence>
<organism evidence="2 3">
    <name type="scientific">Digitaria exilis</name>
    <dbReference type="NCBI Taxonomy" id="1010633"/>
    <lineage>
        <taxon>Eukaryota</taxon>
        <taxon>Viridiplantae</taxon>
        <taxon>Streptophyta</taxon>
        <taxon>Embryophyta</taxon>
        <taxon>Tracheophyta</taxon>
        <taxon>Spermatophyta</taxon>
        <taxon>Magnoliopsida</taxon>
        <taxon>Liliopsida</taxon>
        <taxon>Poales</taxon>
        <taxon>Poaceae</taxon>
        <taxon>PACMAD clade</taxon>
        <taxon>Panicoideae</taxon>
        <taxon>Panicodae</taxon>
        <taxon>Paniceae</taxon>
        <taxon>Anthephorinae</taxon>
        <taxon>Digitaria</taxon>
    </lineage>
</organism>
<proteinExistence type="predicted"/>
<name>A0A835BS26_9POAL</name>